<protein>
    <submittedName>
        <fullName evidence="2">Uncharacterized protein</fullName>
    </submittedName>
</protein>
<feature type="compositionally biased region" description="Low complexity" evidence="1">
    <location>
        <begin position="971"/>
        <end position="980"/>
    </location>
</feature>
<sequence>MENGRPTPYLRQLLIVKIVVARAPMKYDPVPCSAPIPTTFGGHKLPRYIIWGPAQLAATRIDQRASCAGLEGAGRTGRKPPPLLRSRTLPAIVVPGVNILQAQLGNCSPDVQQTGPSRSSLSSRFLSARVSFSRDDSVALDMRRKSAVSRLCGSGNYGPERGADGTLLLRVPAPHVVAARAYRISSPSSSNTALYRLGKLLNQGGSKNQMVVDDSNVTRRLSWESIDCTDFIPIDALIAFQVLSGSKDHPDSFISSRLELHFSLPFVTWPGIISGEAIYLRPIELSLFVSSSFVFPFPVRDNCSVQERSATNYSTFEMIVVKLFEKLMRVLLGVKLGRDTLNSRLPRSSSIDSMVEAVWAESVEAVAEPAATSEKRPSLRADRPLALVSPSVGRRMKGQRGINGDLQVGRSMEKTKVVSSSANSPSPGEFRFVLRLTQPKLERTVASVCYEVSASVAPEKDDRLNLGACTGERRTKMGLDFHRNWIFEKRQGNNGQKPQSILIFLMKVTVVQTSAVIAFLCKKLKEQQDLRDPHPHPGRSNRKLKFTKFSAPTPGDKPPPRCRNSPRINPSRFFALHQINSPPLCPQRHDNSSVRLATPIGGVRSNREDSSNGVFENKNFVSDYTLPVPLWQARASDSFKKRRPTVPSMSAGPYVLTRSGSNGFRLGRTGAGGFCLCSRRTGEHLRLCLLLLWCGLEELSFWSTENRQTEEEIRCDMEIKRPGQTNERKKLEARAFFESKTVLSGGGASQPCAVKEGGRVSDLVFWWVRAGSSGGSVMGKVKKKTDEVKKMADLIAERRKSSHLKRSKSVRASLRFIGARFLSHKSDEVPMQKTPSMSSLHDYQRNLYEYSMLPDVFVKEPVETILKTPMVRLDQKMRLGFHRTKKDKVVSTPPPVVAPKAAQLLQIPIKENCEPISLQPDGNGFHKNGMECHRQGRYEEFGYDYRHNGFYRNTLRLSIVNPRRKNNVRNSSFSATSSTAEAVHPKSGPFPDPETVNPVPDPVLLQSPQSRGLNFSSVGVRIIRISGVICIDTRIPGGLAVSNRARIAKKISIGRCNAVALLICCNSPKRGEKKFYARFVSNCAVSLPNKLIAYGVFNEELPPVPSDSEMEVASLPTNTNLPPVGHKPSKKEAKLMQQRRERLAKVNIHLHGKKNCLQLKAFSPTQQTLNHRSFAGITSQVNIPRSFFIRVRDGRDTGSGGEKSNYWQQMW</sequence>
<proteinExistence type="predicted"/>
<dbReference type="EMBL" id="JABDTM020025152">
    <property type="protein sequence ID" value="KAH0813577.1"/>
    <property type="molecule type" value="Genomic_DNA"/>
</dbReference>
<feature type="region of interest" description="Disordered" evidence="1">
    <location>
        <begin position="1108"/>
        <end position="1129"/>
    </location>
</feature>
<evidence type="ECO:0000313" key="3">
    <source>
        <dbReference type="Proteomes" id="UP000719412"/>
    </source>
</evidence>
<dbReference type="Proteomes" id="UP000719412">
    <property type="component" value="Unassembled WGS sequence"/>
</dbReference>
<name>A0A8J6LAW4_TENMO</name>
<gene>
    <name evidence="2" type="ORF">GEV33_009215</name>
</gene>
<comment type="caution">
    <text evidence="2">The sequence shown here is derived from an EMBL/GenBank/DDBJ whole genome shotgun (WGS) entry which is preliminary data.</text>
</comment>
<evidence type="ECO:0000313" key="2">
    <source>
        <dbReference type="EMBL" id="KAH0813577.1"/>
    </source>
</evidence>
<keyword evidence="3" id="KW-1185">Reference proteome</keyword>
<organism evidence="2 3">
    <name type="scientific">Tenebrio molitor</name>
    <name type="common">Yellow mealworm beetle</name>
    <dbReference type="NCBI Taxonomy" id="7067"/>
    <lineage>
        <taxon>Eukaryota</taxon>
        <taxon>Metazoa</taxon>
        <taxon>Ecdysozoa</taxon>
        <taxon>Arthropoda</taxon>
        <taxon>Hexapoda</taxon>
        <taxon>Insecta</taxon>
        <taxon>Pterygota</taxon>
        <taxon>Neoptera</taxon>
        <taxon>Endopterygota</taxon>
        <taxon>Coleoptera</taxon>
        <taxon>Polyphaga</taxon>
        <taxon>Cucujiformia</taxon>
        <taxon>Tenebrionidae</taxon>
        <taxon>Tenebrio</taxon>
    </lineage>
</organism>
<feature type="region of interest" description="Disordered" evidence="1">
    <location>
        <begin position="968"/>
        <end position="989"/>
    </location>
</feature>
<feature type="compositionally biased region" description="Basic residues" evidence="1">
    <location>
        <begin position="536"/>
        <end position="546"/>
    </location>
</feature>
<accession>A0A8J6LAW4</accession>
<reference evidence="2" key="2">
    <citation type="submission" date="2021-08" db="EMBL/GenBank/DDBJ databases">
        <authorList>
            <person name="Eriksson T."/>
        </authorList>
    </citation>
    <scope>NUCLEOTIDE SEQUENCE</scope>
    <source>
        <strain evidence="2">Stoneville</strain>
        <tissue evidence="2">Whole head</tissue>
    </source>
</reference>
<reference evidence="2" key="1">
    <citation type="journal article" date="2020" name="J Insects Food Feed">
        <title>The yellow mealworm (Tenebrio molitor) genome: a resource for the emerging insects as food and feed industry.</title>
        <authorList>
            <person name="Eriksson T."/>
            <person name="Andere A."/>
            <person name="Kelstrup H."/>
            <person name="Emery V."/>
            <person name="Picard C."/>
        </authorList>
    </citation>
    <scope>NUCLEOTIDE SEQUENCE</scope>
    <source>
        <strain evidence="2">Stoneville</strain>
        <tissue evidence="2">Whole head</tissue>
    </source>
</reference>
<dbReference type="AlphaFoldDB" id="A0A8J6LAW4"/>
<feature type="region of interest" description="Disordered" evidence="1">
    <location>
        <begin position="528"/>
        <end position="562"/>
    </location>
</feature>
<evidence type="ECO:0000256" key="1">
    <source>
        <dbReference type="SAM" id="MobiDB-lite"/>
    </source>
</evidence>